<dbReference type="Pfam" id="PF00002">
    <property type="entry name" value="7tm_2"/>
    <property type="match status" value="1"/>
</dbReference>
<feature type="signal peptide" evidence="7">
    <location>
        <begin position="1"/>
        <end position="23"/>
    </location>
</feature>
<keyword evidence="11" id="KW-1185">Reference proteome</keyword>
<feature type="transmembrane region" description="Helical" evidence="6">
    <location>
        <begin position="194"/>
        <end position="217"/>
    </location>
</feature>
<dbReference type="STRING" id="126957.T1JCW3"/>
<evidence type="ECO:0000256" key="2">
    <source>
        <dbReference type="ARBA" id="ARBA00022692"/>
    </source>
</evidence>
<sequence>MKLHRVTNETIVVCIFLLFPTNAFDDDYYEYEDPPITTCENNDAYVSLESCMRECMHVHQSGPEPEPKPYGEDKMRFIVIKLASHEFQLDATGYPLTNLPLSISRDSFVVNRVQDSAIVCYPLEPDFIACKKWHLEKNEFELHNNSRYLLSKPHNTLHPLGKFYLEVFSDGMSEAAVCIPSSALEKKKSPIESMFLAAYAISALSLILTFVLSIIIAELNIRNNYILLCHLVVLTFAYVLLFLRNVITGSTQSGCLIMALLQQFTLLASFFWINVQAIDLFIRFIHLRGNCDMRTSSRRFILYCTYAWGCPSLICMITLGMEKSDARSFHPNFRFHCWFDKSDKLTSFVYFYGPIAIILLANVVLFILTVSKLYKLGKAVNNVNKKMHSQLLQLYLKLVIVMGLCWIMELISWAIEGDKEDWYFTDLINALQGLFIFLIYVCKPSYIRRILYQNSFFPNRPKCWPWKRDARCKPDQEDDSKNRHGTLSTTTSLTGHELVQINTSFDGLAHEKNTHDQRTRARARARAESGQKLRDEKLEEVEMTLKTGNEEGNDAPSTVDEGM</sequence>
<dbReference type="GO" id="GO:0007166">
    <property type="term" value="P:cell surface receptor signaling pathway"/>
    <property type="evidence" value="ECO:0007669"/>
    <property type="project" value="InterPro"/>
</dbReference>
<dbReference type="AlphaFoldDB" id="T1JCW3"/>
<evidence type="ECO:0000259" key="9">
    <source>
        <dbReference type="PROSITE" id="PS50262"/>
    </source>
</evidence>
<feature type="transmembrane region" description="Helical" evidence="6">
    <location>
        <begin position="224"/>
        <end position="244"/>
    </location>
</feature>
<dbReference type="InterPro" id="IPR017452">
    <property type="entry name" value="GPCR_Rhodpsn_7TM"/>
</dbReference>
<dbReference type="InterPro" id="IPR017981">
    <property type="entry name" value="GPCR_2-like_7TM"/>
</dbReference>
<dbReference type="HOGENOM" id="CLU_554708_0_0_1"/>
<feature type="transmembrane region" description="Helical" evidence="6">
    <location>
        <begin position="349"/>
        <end position="374"/>
    </location>
</feature>
<feature type="chain" id="PRO_5004580186" description="G-protein coupled receptors family 2 profile 2 domain-containing protein" evidence="7">
    <location>
        <begin position="24"/>
        <end position="563"/>
    </location>
</feature>
<name>T1JCW3_STRMM</name>
<dbReference type="SUPFAM" id="SSF81321">
    <property type="entry name" value="Family A G protein-coupled receptor-like"/>
    <property type="match status" value="1"/>
</dbReference>
<proteinExistence type="predicted"/>
<keyword evidence="4 6" id="KW-0472">Membrane</keyword>
<evidence type="ECO:0000256" key="7">
    <source>
        <dbReference type="SAM" id="SignalP"/>
    </source>
</evidence>
<accession>T1JCW3</accession>
<keyword evidence="3 6" id="KW-1133">Transmembrane helix</keyword>
<dbReference type="PRINTS" id="PR00249">
    <property type="entry name" value="GPCRSECRETIN"/>
</dbReference>
<dbReference type="Proteomes" id="UP000014500">
    <property type="component" value="Unassembled WGS sequence"/>
</dbReference>
<reference evidence="10" key="2">
    <citation type="submission" date="2015-02" db="UniProtKB">
        <authorList>
            <consortium name="EnsemblMetazoa"/>
        </authorList>
    </citation>
    <scope>IDENTIFICATION</scope>
</reference>
<evidence type="ECO:0000313" key="11">
    <source>
        <dbReference type="Proteomes" id="UP000014500"/>
    </source>
</evidence>
<dbReference type="PhylomeDB" id="T1JCW3"/>
<evidence type="ECO:0000256" key="1">
    <source>
        <dbReference type="ARBA" id="ARBA00004141"/>
    </source>
</evidence>
<feature type="domain" description="G-protein coupled receptors family 1 profile" evidence="9">
    <location>
        <begin position="174"/>
        <end position="407"/>
    </location>
</feature>
<feature type="transmembrane region" description="Helical" evidence="6">
    <location>
        <begin position="421"/>
        <end position="442"/>
    </location>
</feature>
<feature type="transmembrane region" description="Helical" evidence="6">
    <location>
        <begin position="256"/>
        <end position="279"/>
    </location>
</feature>
<reference evidence="11" key="1">
    <citation type="submission" date="2011-05" db="EMBL/GenBank/DDBJ databases">
        <authorList>
            <person name="Richards S.R."/>
            <person name="Qu J."/>
            <person name="Jiang H."/>
            <person name="Jhangiani S.N."/>
            <person name="Agravi P."/>
            <person name="Goodspeed R."/>
            <person name="Gross S."/>
            <person name="Mandapat C."/>
            <person name="Jackson L."/>
            <person name="Mathew T."/>
            <person name="Pu L."/>
            <person name="Thornton R."/>
            <person name="Saada N."/>
            <person name="Wilczek-Boney K.B."/>
            <person name="Lee S."/>
            <person name="Kovar C."/>
            <person name="Wu Y."/>
            <person name="Scherer S.E."/>
            <person name="Worley K.C."/>
            <person name="Muzny D.M."/>
            <person name="Gibbs R."/>
        </authorList>
    </citation>
    <scope>NUCLEOTIDE SEQUENCE</scope>
    <source>
        <strain evidence="11">Brora</strain>
    </source>
</reference>
<organism evidence="10 11">
    <name type="scientific">Strigamia maritima</name>
    <name type="common">European centipede</name>
    <name type="synonym">Geophilus maritimus</name>
    <dbReference type="NCBI Taxonomy" id="126957"/>
    <lineage>
        <taxon>Eukaryota</taxon>
        <taxon>Metazoa</taxon>
        <taxon>Ecdysozoa</taxon>
        <taxon>Arthropoda</taxon>
        <taxon>Myriapoda</taxon>
        <taxon>Chilopoda</taxon>
        <taxon>Pleurostigmophora</taxon>
        <taxon>Geophilomorpha</taxon>
        <taxon>Linotaeniidae</taxon>
        <taxon>Strigamia</taxon>
    </lineage>
</organism>
<dbReference type="InterPro" id="IPR052808">
    <property type="entry name" value="GPCR_Mth-like"/>
</dbReference>
<evidence type="ECO:0000256" key="5">
    <source>
        <dbReference type="SAM" id="MobiDB-lite"/>
    </source>
</evidence>
<feature type="compositionally biased region" description="Basic and acidic residues" evidence="5">
    <location>
        <begin position="509"/>
        <end position="537"/>
    </location>
</feature>
<keyword evidence="7" id="KW-0732">Signal</keyword>
<keyword evidence="2 6" id="KW-0812">Transmembrane</keyword>
<feature type="transmembrane region" description="Helical" evidence="6">
    <location>
        <begin position="300"/>
        <end position="321"/>
    </location>
</feature>
<evidence type="ECO:0000259" key="8">
    <source>
        <dbReference type="PROSITE" id="PS50261"/>
    </source>
</evidence>
<evidence type="ECO:0008006" key="12">
    <source>
        <dbReference type="Google" id="ProtNLM"/>
    </source>
</evidence>
<comment type="subcellular location">
    <subcellularLocation>
        <location evidence="1">Membrane</location>
        <topology evidence="1">Multi-pass membrane protein</topology>
    </subcellularLocation>
</comment>
<feature type="region of interest" description="Disordered" evidence="5">
    <location>
        <begin position="509"/>
        <end position="563"/>
    </location>
</feature>
<dbReference type="OMA" id="CENNDAY"/>
<feature type="domain" description="G-protein coupled receptors family 2 profile 2" evidence="8">
    <location>
        <begin position="191"/>
        <end position="444"/>
    </location>
</feature>
<dbReference type="EMBL" id="JH432085">
    <property type="status" value="NOT_ANNOTATED_CDS"/>
    <property type="molecule type" value="Genomic_DNA"/>
</dbReference>
<dbReference type="Gene3D" id="1.20.1070.10">
    <property type="entry name" value="Rhodopsin 7-helix transmembrane proteins"/>
    <property type="match status" value="1"/>
</dbReference>
<dbReference type="PROSITE" id="PS50262">
    <property type="entry name" value="G_PROTEIN_RECEP_F1_2"/>
    <property type="match status" value="1"/>
</dbReference>
<dbReference type="eggNOG" id="KOG4193">
    <property type="taxonomic scope" value="Eukaryota"/>
</dbReference>
<dbReference type="PROSITE" id="PS50261">
    <property type="entry name" value="G_PROTEIN_RECEP_F2_4"/>
    <property type="match status" value="1"/>
</dbReference>
<evidence type="ECO:0000256" key="3">
    <source>
        <dbReference type="ARBA" id="ARBA00022989"/>
    </source>
</evidence>
<dbReference type="GO" id="GO:0004930">
    <property type="term" value="F:G protein-coupled receptor activity"/>
    <property type="evidence" value="ECO:0007669"/>
    <property type="project" value="InterPro"/>
</dbReference>
<evidence type="ECO:0000256" key="4">
    <source>
        <dbReference type="ARBA" id="ARBA00023136"/>
    </source>
</evidence>
<dbReference type="PANTHER" id="PTHR46953">
    <property type="entry name" value="G-PROTEIN COUPLED RECEPTOR MTH-LIKE 1-RELATED"/>
    <property type="match status" value="1"/>
</dbReference>
<dbReference type="PANTHER" id="PTHR46953:SF1">
    <property type="entry name" value="G-PROTEIN COUPLED RECEPTOR MTH-LIKE 1-RELATED"/>
    <property type="match status" value="1"/>
</dbReference>
<evidence type="ECO:0000256" key="6">
    <source>
        <dbReference type="SAM" id="Phobius"/>
    </source>
</evidence>
<dbReference type="GO" id="GO:0016020">
    <property type="term" value="C:membrane"/>
    <property type="evidence" value="ECO:0007669"/>
    <property type="project" value="UniProtKB-SubCell"/>
</dbReference>
<dbReference type="EnsemblMetazoa" id="SMAR011633-RA">
    <property type="protein sequence ID" value="SMAR011633-PA"/>
    <property type="gene ID" value="SMAR011633"/>
</dbReference>
<dbReference type="CDD" id="cd15039">
    <property type="entry name" value="7tmB3_Methuselah-like"/>
    <property type="match status" value="1"/>
</dbReference>
<dbReference type="InterPro" id="IPR000832">
    <property type="entry name" value="GPCR_2_secretin-like"/>
</dbReference>
<protein>
    <recommendedName>
        <fullName evidence="12">G-protein coupled receptors family 2 profile 2 domain-containing protein</fullName>
    </recommendedName>
</protein>
<evidence type="ECO:0000313" key="10">
    <source>
        <dbReference type="EnsemblMetazoa" id="SMAR011633-PA"/>
    </source>
</evidence>
<feature type="transmembrane region" description="Helical" evidence="6">
    <location>
        <begin position="394"/>
        <end position="415"/>
    </location>
</feature>